<comment type="similarity">
    <text evidence="1 4">Belongs to the short-chain dehydrogenases/reductases (SDR) family.</text>
</comment>
<dbReference type="Proteomes" id="UP001201262">
    <property type="component" value="Unassembled WGS sequence"/>
</dbReference>
<dbReference type="RefSeq" id="XP_046067873.1">
    <property type="nucleotide sequence ID" value="XM_046220933.1"/>
</dbReference>
<comment type="caution">
    <text evidence="5">The sequence shown here is derived from an EMBL/GenBank/DDBJ whole genome shotgun (WGS) entry which is preliminary data.</text>
</comment>
<keyword evidence="2" id="KW-0521">NADP</keyword>
<evidence type="ECO:0000256" key="3">
    <source>
        <dbReference type="ARBA" id="ARBA00023002"/>
    </source>
</evidence>
<gene>
    <name evidence="5" type="ORF">BGW36DRAFT_431119</name>
</gene>
<dbReference type="SUPFAM" id="SSF51735">
    <property type="entry name" value="NAD(P)-binding Rossmann-fold domains"/>
    <property type="match status" value="1"/>
</dbReference>
<dbReference type="InterPro" id="IPR020904">
    <property type="entry name" value="Sc_DH/Rdtase_CS"/>
</dbReference>
<dbReference type="AlphaFoldDB" id="A0AAD4KHH5"/>
<evidence type="ECO:0000313" key="6">
    <source>
        <dbReference type="Proteomes" id="UP001201262"/>
    </source>
</evidence>
<dbReference type="Pfam" id="PF00106">
    <property type="entry name" value="adh_short"/>
    <property type="match status" value="1"/>
</dbReference>
<reference evidence="5" key="1">
    <citation type="submission" date="2021-12" db="EMBL/GenBank/DDBJ databases">
        <title>Convergent genome expansion in fungi linked to evolution of root-endophyte symbiosis.</title>
        <authorList>
            <consortium name="DOE Joint Genome Institute"/>
            <person name="Ke Y.-H."/>
            <person name="Bonito G."/>
            <person name="Liao H.-L."/>
            <person name="Looney B."/>
            <person name="Rojas-Flechas A."/>
            <person name="Nash J."/>
            <person name="Hameed K."/>
            <person name="Schadt C."/>
            <person name="Martin F."/>
            <person name="Crous P.W."/>
            <person name="Miettinen O."/>
            <person name="Magnuson J.K."/>
            <person name="Labbe J."/>
            <person name="Jacobson D."/>
            <person name="Doktycz M.J."/>
            <person name="Veneault-Fourrey C."/>
            <person name="Kuo A."/>
            <person name="Mondo S."/>
            <person name="Calhoun S."/>
            <person name="Riley R."/>
            <person name="Ohm R."/>
            <person name="LaButti K."/>
            <person name="Andreopoulos B."/>
            <person name="Pangilinan J."/>
            <person name="Nolan M."/>
            <person name="Tritt A."/>
            <person name="Clum A."/>
            <person name="Lipzen A."/>
            <person name="Daum C."/>
            <person name="Barry K."/>
            <person name="Grigoriev I.V."/>
            <person name="Vilgalys R."/>
        </authorList>
    </citation>
    <scope>NUCLEOTIDE SEQUENCE</scope>
    <source>
        <strain evidence="5">PMI_201</strain>
    </source>
</reference>
<evidence type="ECO:0000256" key="4">
    <source>
        <dbReference type="RuleBase" id="RU000363"/>
    </source>
</evidence>
<organism evidence="5 6">
    <name type="scientific">Talaromyces proteolyticus</name>
    <dbReference type="NCBI Taxonomy" id="1131652"/>
    <lineage>
        <taxon>Eukaryota</taxon>
        <taxon>Fungi</taxon>
        <taxon>Dikarya</taxon>
        <taxon>Ascomycota</taxon>
        <taxon>Pezizomycotina</taxon>
        <taxon>Eurotiomycetes</taxon>
        <taxon>Eurotiomycetidae</taxon>
        <taxon>Eurotiales</taxon>
        <taxon>Trichocomaceae</taxon>
        <taxon>Talaromyces</taxon>
        <taxon>Talaromyces sect. Bacilispori</taxon>
    </lineage>
</organism>
<keyword evidence="6" id="KW-1185">Reference proteome</keyword>
<name>A0AAD4KHH5_9EURO</name>
<protein>
    <submittedName>
        <fullName evidence="5">NAD-dependent 15-hydroxyprostaglandin dehydrogenase</fullName>
    </submittedName>
</protein>
<dbReference type="InterPro" id="IPR036291">
    <property type="entry name" value="NAD(P)-bd_dom_sf"/>
</dbReference>
<dbReference type="PRINTS" id="PR00081">
    <property type="entry name" value="GDHRDH"/>
</dbReference>
<dbReference type="GeneID" id="70251220"/>
<sequence length="299" mass="32427">MSFSVVGKSAMITGSGSGLNFCFAKALLSKGCNIVLADVALRPEAKEFLECNQFRSPGSARAIFQKCDVSKWKDLESVFAHAEEEFRSLDIVCPGAGVYEPLWSNFWYPPGKSPSTDGTDSNGYKMLDVNLVHPIRVTQLAIRHFLAHKKRGSIVHVSSIAGQDAAFPTPMYVASKWGVSGFVRSLAPLEKGLGIRVTAVAPGVVKTPLWIEAPEKMKMITKDDEWVTPEAVAEVMVDLIEKDECAAGRIDGGTILEVGKRVRRVEQLNDPGPGGAGSTMGHKDTATREIIGRLMEDGY</sequence>
<dbReference type="PRINTS" id="PR00080">
    <property type="entry name" value="SDRFAMILY"/>
</dbReference>
<dbReference type="PANTHER" id="PTHR44229">
    <property type="entry name" value="15-HYDROXYPROSTAGLANDIN DEHYDROGENASE [NAD(+)]"/>
    <property type="match status" value="1"/>
</dbReference>
<dbReference type="PROSITE" id="PS00061">
    <property type="entry name" value="ADH_SHORT"/>
    <property type="match status" value="1"/>
</dbReference>
<dbReference type="EMBL" id="JAJTJA010000011">
    <property type="protein sequence ID" value="KAH8691876.1"/>
    <property type="molecule type" value="Genomic_DNA"/>
</dbReference>
<keyword evidence="3" id="KW-0560">Oxidoreductase</keyword>
<evidence type="ECO:0000256" key="1">
    <source>
        <dbReference type="ARBA" id="ARBA00006484"/>
    </source>
</evidence>
<dbReference type="GO" id="GO:0016616">
    <property type="term" value="F:oxidoreductase activity, acting on the CH-OH group of donors, NAD or NADP as acceptor"/>
    <property type="evidence" value="ECO:0007669"/>
    <property type="project" value="TreeGrafter"/>
</dbReference>
<dbReference type="PANTHER" id="PTHR44229:SF4">
    <property type="entry name" value="15-HYDROXYPROSTAGLANDIN DEHYDROGENASE [NAD(+)]"/>
    <property type="match status" value="1"/>
</dbReference>
<evidence type="ECO:0000256" key="2">
    <source>
        <dbReference type="ARBA" id="ARBA00022857"/>
    </source>
</evidence>
<proteinExistence type="inferred from homology"/>
<dbReference type="GO" id="GO:0005737">
    <property type="term" value="C:cytoplasm"/>
    <property type="evidence" value="ECO:0007669"/>
    <property type="project" value="TreeGrafter"/>
</dbReference>
<dbReference type="InterPro" id="IPR002347">
    <property type="entry name" value="SDR_fam"/>
</dbReference>
<dbReference type="FunFam" id="3.40.50.720:FF:000643">
    <property type="entry name" value="Short chain dehydrogenase/reductase family oxidoreductase, putative"/>
    <property type="match status" value="1"/>
</dbReference>
<dbReference type="Gene3D" id="3.40.50.720">
    <property type="entry name" value="NAD(P)-binding Rossmann-like Domain"/>
    <property type="match status" value="1"/>
</dbReference>
<accession>A0AAD4KHH5</accession>
<evidence type="ECO:0000313" key="5">
    <source>
        <dbReference type="EMBL" id="KAH8691876.1"/>
    </source>
</evidence>